<dbReference type="Gene3D" id="1.10.3680.10">
    <property type="entry name" value="TerB-like"/>
    <property type="match status" value="2"/>
</dbReference>
<comment type="caution">
    <text evidence="1">The sequence shown here is derived from an EMBL/GenBank/DDBJ whole genome shotgun (WGS) entry which is preliminary data.</text>
</comment>
<sequence length="290" mass="32803">MTVPINLLKPDQKYWYARLMVSAILADGEIDKAEVEFLRQVIGVVKEPGQKVALMQLIESKQAPPIEEPPTSIPDQILAAIFVELMMVCIADASFDQTEKNFLLQVAGMMRFTEAYTKSLLAWLEEGLNWKRTQAQLLPPESGLTIGQIPVDRFTDAQKYWYAELIIATILLNGKPDEFEMEMLKMIVNSVETKEEKMRLFGFVKNRLAPHLSPPPDLPQDVLLLVLLNIIQVVTADEAISYKEQTYLGQVADICEIPTPVFSRLMAWANQGIAWKNNKNGLITRVRRTG</sequence>
<dbReference type="EMBL" id="MFNF01000015">
    <property type="protein sequence ID" value="OGH03535.1"/>
    <property type="molecule type" value="Genomic_DNA"/>
</dbReference>
<dbReference type="SUPFAM" id="SSF158682">
    <property type="entry name" value="TerB-like"/>
    <property type="match status" value="2"/>
</dbReference>
<evidence type="ECO:0008006" key="3">
    <source>
        <dbReference type="Google" id="ProtNLM"/>
    </source>
</evidence>
<organism evidence="1 2">
    <name type="scientific">Candidatus Lambdaproteobacteria bacterium RIFOXYD2_FULL_56_26</name>
    <dbReference type="NCBI Taxonomy" id="1817773"/>
    <lineage>
        <taxon>Bacteria</taxon>
        <taxon>Pseudomonadati</taxon>
        <taxon>Pseudomonadota</taxon>
        <taxon>Candidatus Lambdaproteobacteria</taxon>
    </lineage>
</organism>
<gene>
    <name evidence="1" type="ORF">A2557_01120</name>
</gene>
<name>A0A1F6GZG6_9PROT</name>
<protein>
    <recommendedName>
        <fullName evidence="3">Co-chaperone DjlA N-terminal domain-containing protein</fullName>
    </recommendedName>
</protein>
<dbReference type="InterPro" id="IPR029024">
    <property type="entry name" value="TerB-like"/>
</dbReference>
<dbReference type="CDD" id="cd07177">
    <property type="entry name" value="terB_like"/>
    <property type="match status" value="1"/>
</dbReference>
<reference evidence="1 2" key="1">
    <citation type="journal article" date="2016" name="Nat. Commun.">
        <title>Thousands of microbial genomes shed light on interconnected biogeochemical processes in an aquifer system.</title>
        <authorList>
            <person name="Anantharaman K."/>
            <person name="Brown C.T."/>
            <person name="Hug L.A."/>
            <person name="Sharon I."/>
            <person name="Castelle C.J."/>
            <person name="Probst A.J."/>
            <person name="Thomas B.C."/>
            <person name="Singh A."/>
            <person name="Wilkins M.J."/>
            <person name="Karaoz U."/>
            <person name="Brodie E.L."/>
            <person name="Williams K.H."/>
            <person name="Hubbard S.S."/>
            <person name="Banfield J.F."/>
        </authorList>
    </citation>
    <scope>NUCLEOTIDE SEQUENCE [LARGE SCALE GENOMIC DNA]</scope>
</reference>
<evidence type="ECO:0000313" key="1">
    <source>
        <dbReference type="EMBL" id="OGH03535.1"/>
    </source>
</evidence>
<proteinExistence type="predicted"/>
<dbReference type="AlphaFoldDB" id="A0A1F6GZG6"/>
<evidence type="ECO:0000313" key="2">
    <source>
        <dbReference type="Proteomes" id="UP000177583"/>
    </source>
</evidence>
<dbReference type="Proteomes" id="UP000177583">
    <property type="component" value="Unassembled WGS sequence"/>
</dbReference>
<accession>A0A1F6GZG6</accession>